<keyword evidence="3" id="KW-1185">Reference proteome</keyword>
<proteinExistence type="predicted"/>
<accession>A0A0D2LLN8</accession>
<dbReference type="RefSeq" id="XP_013906303.1">
    <property type="nucleotide sequence ID" value="XM_014050849.1"/>
</dbReference>
<feature type="region of interest" description="Disordered" evidence="1">
    <location>
        <begin position="37"/>
        <end position="78"/>
    </location>
</feature>
<evidence type="ECO:0000313" key="3">
    <source>
        <dbReference type="Proteomes" id="UP000054498"/>
    </source>
</evidence>
<sequence>MTGTLSQMVAQVANAVPLPLGIEVFASVFHAATGEAPLALGDPQHGWQDDPERRARGADENAAGAVADAPAASRGSPMDATAPAVVFYEGESDGTPRAIREGILTPAVESWIEFGLSSVTEVEKKAGGLGLKSVTSVMEEVEEKLLEMGESPDLSGVRTRIEAMLDSRRGLKRSIKRTAENA</sequence>
<dbReference type="Proteomes" id="UP000054498">
    <property type="component" value="Unassembled WGS sequence"/>
</dbReference>
<dbReference type="KEGG" id="mng:MNEG_0660"/>
<evidence type="ECO:0000256" key="1">
    <source>
        <dbReference type="SAM" id="MobiDB-lite"/>
    </source>
</evidence>
<reference evidence="2 3" key="1">
    <citation type="journal article" date="2013" name="BMC Genomics">
        <title>Reconstruction of the lipid metabolism for the microalga Monoraphidium neglectum from its genome sequence reveals characteristics suitable for biofuel production.</title>
        <authorList>
            <person name="Bogen C."/>
            <person name="Al-Dilaimi A."/>
            <person name="Albersmeier A."/>
            <person name="Wichmann J."/>
            <person name="Grundmann M."/>
            <person name="Rupp O."/>
            <person name="Lauersen K.J."/>
            <person name="Blifernez-Klassen O."/>
            <person name="Kalinowski J."/>
            <person name="Goesmann A."/>
            <person name="Mussgnug J.H."/>
            <person name="Kruse O."/>
        </authorList>
    </citation>
    <scope>NUCLEOTIDE SEQUENCE [LARGE SCALE GENOMIC DNA]</scope>
    <source>
        <strain evidence="2 3">SAG 48.87</strain>
    </source>
</reference>
<protein>
    <submittedName>
        <fullName evidence="2">Uncharacterized protein</fullName>
    </submittedName>
</protein>
<organism evidence="2 3">
    <name type="scientific">Monoraphidium neglectum</name>
    <dbReference type="NCBI Taxonomy" id="145388"/>
    <lineage>
        <taxon>Eukaryota</taxon>
        <taxon>Viridiplantae</taxon>
        <taxon>Chlorophyta</taxon>
        <taxon>core chlorophytes</taxon>
        <taxon>Chlorophyceae</taxon>
        <taxon>CS clade</taxon>
        <taxon>Sphaeropleales</taxon>
        <taxon>Selenastraceae</taxon>
        <taxon>Monoraphidium</taxon>
    </lineage>
</organism>
<name>A0A0D2LLN8_9CHLO</name>
<gene>
    <name evidence="2" type="ORF">MNEG_0660</name>
</gene>
<feature type="compositionally biased region" description="Basic and acidic residues" evidence="1">
    <location>
        <begin position="47"/>
        <end position="59"/>
    </location>
</feature>
<dbReference type="GeneID" id="25726778"/>
<dbReference type="AlphaFoldDB" id="A0A0D2LLN8"/>
<feature type="compositionally biased region" description="Low complexity" evidence="1">
    <location>
        <begin position="60"/>
        <end position="75"/>
    </location>
</feature>
<dbReference type="EMBL" id="KK100275">
    <property type="protein sequence ID" value="KIZ07284.1"/>
    <property type="molecule type" value="Genomic_DNA"/>
</dbReference>
<evidence type="ECO:0000313" key="2">
    <source>
        <dbReference type="EMBL" id="KIZ07284.1"/>
    </source>
</evidence>